<reference evidence="1 2" key="1">
    <citation type="submission" date="2024-10" db="EMBL/GenBank/DDBJ databases">
        <authorList>
            <person name="Topkara A.R."/>
            <person name="Saygin H."/>
        </authorList>
    </citation>
    <scope>NUCLEOTIDE SEQUENCE [LARGE SCALE GENOMIC DNA]</scope>
    <source>
        <strain evidence="1 2">M3C6</strain>
    </source>
</reference>
<evidence type="ECO:0000313" key="1">
    <source>
        <dbReference type="EMBL" id="MFG1709191.1"/>
    </source>
</evidence>
<comment type="caution">
    <text evidence="1">The sequence shown here is derived from an EMBL/GenBank/DDBJ whole genome shotgun (WGS) entry which is preliminary data.</text>
</comment>
<dbReference type="RefSeq" id="WP_393173725.1">
    <property type="nucleotide sequence ID" value="NZ_JBICRM010000034.1"/>
</dbReference>
<accession>A0ABW7AP57</accession>
<name>A0ABW7AP57_9ACTN</name>
<sequence length="120" mass="13325">MPGGDFLANARVRAFITREVLAERMSQHAKYGQQQHRDRASFKPVEFEFPAMLAHAERQINDDPETKTWQSILLQQVYGAMAADELPAMRQGLVQAAAAIMAWIEDIDTRPAPGGDVDGS</sequence>
<keyword evidence="2" id="KW-1185">Reference proteome</keyword>
<protein>
    <submittedName>
        <fullName evidence="1">Uncharacterized protein</fullName>
    </submittedName>
</protein>
<dbReference type="EMBL" id="JBICRM010000034">
    <property type="protein sequence ID" value="MFG1709191.1"/>
    <property type="molecule type" value="Genomic_DNA"/>
</dbReference>
<organism evidence="1 2">
    <name type="scientific">Nonomuraea marmarensis</name>
    <dbReference type="NCBI Taxonomy" id="3351344"/>
    <lineage>
        <taxon>Bacteria</taxon>
        <taxon>Bacillati</taxon>
        <taxon>Actinomycetota</taxon>
        <taxon>Actinomycetes</taxon>
        <taxon>Streptosporangiales</taxon>
        <taxon>Streptosporangiaceae</taxon>
        <taxon>Nonomuraea</taxon>
    </lineage>
</organism>
<dbReference type="Proteomes" id="UP001603978">
    <property type="component" value="Unassembled WGS sequence"/>
</dbReference>
<gene>
    <name evidence="1" type="ORF">ACFLIM_38970</name>
</gene>
<proteinExistence type="predicted"/>
<evidence type="ECO:0000313" key="2">
    <source>
        <dbReference type="Proteomes" id="UP001603978"/>
    </source>
</evidence>